<dbReference type="RefSeq" id="WP_155311615.1">
    <property type="nucleotide sequence ID" value="NZ_AP021879.1"/>
</dbReference>
<accession>A0A5K8ACX4</accession>
<dbReference type="AlphaFoldDB" id="A0A5K8ACX4"/>
<sequence>MNWFRSKVFCFPLLLMVAGFVVAGCATSGVDAVTGATAKAQVSGPGTLLLVSMGTGDTDNMTMRARQAVAAADIVFTMGARTDYYGELLARKTVYDAGHRLFFQGETRSGPGHPGPKPPQKKLKGKTPTGAGHGPRMDKSPEEIAAQREKTRRIIRDAVAAGKHVVILDNGDPTIFGPHIDYMREFDDLNPGIVPGISSFNAANAALQTSLVSGDAMAVTLTIGRLEGGRDKMIAGMIDAGETLVFFMVRDLNGFVTSLNALVSADTPVAIVSWAGSREKQRVIRGTLGTILETVGGERVPNYLLYVGSALK</sequence>
<evidence type="ECO:0000256" key="3">
    <source>
        <dbReference type="ARBA" id="ARBA00022691"/>
    </source>
</evidence>
<feature type="signal peptide" evidence="6">
    <location>
        <begin position="1"/>
        <end position="23"/>
    </location>
</feature>
<keyword evidence="9" id="KW-1185">Reference proteome</keyword>
<keyword evidence="6" id="KW-0732">Signal</keyword>
<keyword evidence="3" id="KW-0949">S-adenosyl-L-methionine</keyword>
<dbReference type="PROSITE" id="PS51257">
    <property type="entry name" value="PROKAR_LIPOPROTEIN"/>
    <property type="match status" value="1"/>
</dbReference>
<proteinExistence type="predicted"/>
<feature type="region of interest" description="Disordered" evidence="5">
    <location>
        <begin position="105"/>
        <end position="140"/>
    </location>
</feature>
<evidence type="ECO:0000256" key="6">
    <source>
        <dbReference type="SAM" id="SignalP"/>
    </source>
</evidence>
<dbReference type="InterPro" id="IPR050161">
    <property type="entry name" value="Siro_Cobalamin_biosynth"/>
</dbReference>
<dbReference type="InterPro" id="IPR035996">
    <property type="entry name" value="4pyrrol_Methylase_sf"/>
</dbReference>
<gene>
    <name evidence="8" type="ORF">DSCOOX_37530</name>
</gene>
<dbReference type="EMBL" id="AP021879">
    <property type="protein sequence ID" value="BBO90573.1"/>
    <property type="molecule type" value="Genomic_DNA"/>
</dbReference>
<evidence type="ECO:0000256" key="5">
    <source>
        <dbReference type="SAM" id="MobiDB-lite"/>
    </source>
</evidence>
<dbReference type="InterPro" id="IPR014776">
    <property type="entry name" value="4pyrrole_Mease_sub2"/>
</dbReference>
<keyword evidence="4" id="KW-0627">Porphyrin biosynthesis</keyword>
<dbReference type="PANTHER" id="PTHR45790:SF3">
    <property type="entry name" value="S-ADENOSYL-L-METHIONINE-DEPENDENT UROPORPHYRINOGEN III METHYLTRANSFERASE, CHLOROPLASTIC"/>
    <property type="match status" value="1"/>
</dbReference>
<dbReference type="Gene3D" id="3.40.1010.10">
    <property type="entry name" value="Cobalt-precorrin-4 Transmethylase, Domain 1"/>
    <property type="match status" value="1"/>
</dbReference>
<dbReference type="InterPro" id="IPR014777">
    <property type="entry name" value="4pyrrole_Mease_sub1"/>
</dbReference>
<dbReference type="SUPFAM" id="SSF53790">
    <property type="entry name" value="Tetrapyrrole methylase"/>
    <property type="match status" value="1"/>
</dbReference>
<name>A0A5K8ACX4_9BACT</name>
<dbReference type="PANTHER" id="PTHR45790">
    <property type="entry name" value="SIROHEME SYNTHASE-RELATED"/>
    <property type="match status" value="1"/>
</dbReference>
<evidence type="ECO:0000256" key="1">
    <source>
        <dbReference type="ARBA" id="ARBA00022603"/>
    </source>
</evidence>
<evidence type="ECO:0000313" key="9">
    <source>
        <dbReference type="Proteomes" id="UP000422108"/>
    </source>
</evidence>
<dbReference type="InterPro" id="IPR000878">
    <property type="entry name" value="4pyrrol_Mease"/>
</dbReference>
<reference evidence="8 9" key="1">
    <citation type="submission" date="2019-11" db="EMBL/GenBank/DDBJ databases">
        <title>Comparative genomics of hydrocarbon-degrading Desulfosarcina strains.</title>
        <authorList>
            <person name="Watanabe M."/>
            <person name="Kojima H."/>
            <person name="Fukui M."/>
        </authorList>
    </citation>
    <scope>NUCLEOTIDE SEQUENCE [LARGE SCALE GENOMIC DNA]</scope>
    <source>
        <strain evidence="9">oXyS1</strain>
    </source>
</reference>
<organism evidence="8 9">
    <name type="scientific">Desulfosarcina ovata subsp. ovata</name>
    <dbReference type="NCBI Taxonomy" id="2752305"/>
    <lineage>
        <taxon>Bacteria</taxon>
        <taxon>Pseudomonadati</taxon>
        <taxon>Thermodesulfobacteriota</taxon>
        <taxon>Desulfobacteria</taxon>
        <taxon>Desulfobacterales</taxon>
        <taxon>Desulfosarcinaceae</taxon>
        <taxon>Desulfosarcina</taxon>
    </lineage>
</organism>
<dbReference type="GO" id="GO:0004851">
    <property type="term" value="F:uroporphyrin-III C-methyltransferase activity"/>
    <property type="evidence" value="ECO:0007669"/>
    <property type="project" value="TreeGrafter"/>
</dbReference>
<dbReference type="GO" id="GO:0032259">
    <property type="term" value="P:methylation"/>
    <property type="evidence" value="ECO:0007669"/>
    <property type="project" value="UniProtKB-KW"/>
</dbReference>
<dbReference type="CDD" id="cd11724">
    <property type="entry name" value="TP_methylase"/>
    <property type="match status" value="1"/>
</dbReference>
<feature type="chain" id="PRO_5024319754" description="Tetrapyrrole methylase domain-containing protein" evidence="6">
    <location>
        <begin position="24"/>
        <end position="312"/>
    </location>
</feature>
<evidence type="ECO:0000313" key="8">
    <source>
        <dbReference type="EMBL" id="BBO90573.1"/>
    </source>
</evidence>
<keyword evidence="1" id="KW-0489">Methyltransferase</keyword>
<keyword evidence="2" id="KW-0808">Transferase</keyword>
<evidence type="ECO:0000259" key="7">
    <source>
        <dbReference type="Pfam" id="PF00590"/>
    </source>
</evidence>
<dbReference type="Proteomes" id="UP000422108">
    <property type="component" value="Chromosome"/>
</dbReference>
<dbReference type="Gene3D" id="3.30.950.10">
    <property type="entry name" value="Methyltransferase, Cobalt-precorrin-4 Transmethylase, Domain 2"/>
    <property type="match status" value="1"/>
</dbReference>
<feature type="domain" description="Tetrapyrrole methylase" evidence="7">
    <location>
        <begin position="48"/>
        <end position="291"/>
    </location>
</feature>
<evidence type="ECO:0000256" key="2">
    <source>
        <dbReference type="ARBA" id="ARBA00022679"/>
    </source>
</evidence>
<dbReference type="Pfam" id="PF00590">
    <property type="entry name" value="TP_methylase"/>
    <property type="match status" value="1"/>
</dbReference>
<protein>
    <recommendedName>
        <fullName evidence="7">Tetrapyrrole methylase domain-containing protein</fullName>
    </recommendedName>
</protein>
<evidence type="ECO:0000256" key="4">
    <source>
        <dbReference type="ARBA" id="ARBA00023244"/>
    </source>
</evidence>
<dbReference type="GO" id="GO:0019354">
    <property type="term" value="P:siroheme biosynthetic process"/>
    <property type="evidence" value="ECO:0007669"/>
    <property type="project" value="TreeGrafter"/>
</dbReference>